<dbReference type="Pfam" id="PF04860">
    <property type="entry name" value="Phage_portal"/>
    <property type="match status" value="1"/>
</dbReference>
<proteinExistence type="predicted"/>
<gene>
    <name evidence="2" type="ORF">DEJ49_33515</name>
</gene>
<name>A0A5P2CWL3_STRVZ</name>
<accession>A0A5P2CWL3</accession>
<dbReference type="EMBL" id="CP029191">
    <property type="protein sequence ID" value="QES45259.1"/>
    <property type="molecule type" value="Genomic_DNA"/>
</dbReference>
<reference evidence="2 3" key="1">
    <citation type="submission" date="2018-05" db="EMBL/GenBank/DDBJ databases">
        <title>Streptomyces venezuelae.</title>
        <authorList>
            <person name="Kim W."/>
            <person name="Lee N."/>
            <person name="Cho B.-K."/>
        </authorList>
    </citation>
    <scope>NUCLEOTIDE SEQUENCE [LARGE SCALE GENOMIC DNA]</scope>
    <source>
        <strain evidence="2 3">ATCC 14585</strain>
    </source>
</reference>
<feature type="region of interest" description="Disordered" evidence="1">
    <location>
        <begin position="426"/>
        <end position="449"/>
    </location>
</feature>
<dbReference type="InterPro" id="IPR006944">
    <property type="entry name" value="Phage/GTA_portal"/>
</dbReference>
<dbReference type="Proteomes" id="UP000324015">
    <property type="component" value="Chromosome"/>
</dbReference>
<protein>
    <submittedName>
        <fullName evidence="2">Phage portal protein</fullName>
    </submittedName>
</protein>
<sequence length="449" mass="49018">MQPDFWSLDASPFVPSSTADRERIETDFEGYIAGAFKSNGPIFSCVVAREMVFSEARFMWRQFNNGRPGDLFSNGALNLLERPWPGGTTGELLARMEQDASLAGNSFWTRTDDAGRYGNRAGGPGLRLARLRPDWVSMVIGSHSGDLYAADARVIGYLYEPRLYGLSNGGSPLAGSVLLLPDEVAHFSPIPDPAARFRGMSWLTPVLREIEADTAATVHKKTFFEHAAVPNMVVRFDKDVQKEQFDAFVAAFKAGHQGAFNAYKTLFLQGGADVTSLTHDFRQLDFTSTVGKGEARIASAAGIPPSWLGFSEGLQGSALNTNNFAASRRRFADGTMRPLWRIAAASLEVLFRPSGASTHLWYDDRDIAFLREDSRDRADIMRVQANTLDALIKSGFEPDDAVRALVNEDIGLLIGHHTGLVSVQMQPPLDANAPPPVLSTGESDVIDDG</sequence>
<evidence type="ECO:0000313" key="3">
    <source>
        <dbReference type="Proteomes" id="UP000324015"/>
    </source>
</evidence>
<organism evidence="2 3">
    <name type="scientific">Streptomyces venezuelae</name>
    <dbReference type="NCBI Taxonomy" id="54571"/>
    <lineage>
        <taxon>Bacteria</taxon>
        <taxon>Bacillati</taxon>
        <taxon>Actinomycetota</taxon>
        <taxon>Actinomycetes</taxon>
        <taxon>Kitasatosporales</taxon>
        <taxon>Streptomycetaceae</taxon>
        <taxon>Streptomyces</taxon>
    </lineage>
</organism>
<evidence type="ECO:0000256" key="1">
    <source>
        <dbReference type="SAM" id="MobiDB-lite"/>
    </source>
</evidence>
<evidence type="ECO:0000313" key="2">
    <source>
        <dbReference type="EMBL" id="QES45259.1"/>
    </source>
</evidence>
<dbReference type="RefSeq" id="WP_150187569.1">
    <property type="nucleotide sequence ID" value="NZ_CP029191.1"/>
</dbReference>
<dbReference type="AlphaFoldDB" id="A0A5P2CWL3"/>